<protein>
    <recommendedName>
        <fullName evidence="1">Methyltransferase type 11 domain-containing protein</fullName>
    </recommendedName>
</protein>
<dbReference type="SUPFAM" id="SSF53335">
    <property type="entry name" value="S-adenosyl-L-methionine-dependent methyltransferases"/>
    <property type="match status" value="1"/>
</dbReference>
<reference evidence="2 3" key="1">
    <citation type="journal article" date="2014" name="BMC Genomics">
        <title>Comparison of environmental and isolate Sulfobacillus genomes reveals diverse carbon, sulfur, nitrogen, and hydrogen metabolisms.</title>
        <authorList>
            <person name="Justice N.B."/>
            <person name="Norman A."/>
            <person name="Brown C.T."/>
            <person name="Singh A."/>
            <person name="Thomas B.C."/>
            <person name="Banfield J.F."/>
        </authorList>
    </citation>
    <scope>NUCLEOTIDE SEQUENCE [LARGE SCALE GENOMIC DNA]</scope>
    <source>
        <strain evidence="2">AMDSBA4</strain>
    </source>
</reference>
<name>A0A2T2X965_9FIRM</name>
<sequence>MSQFNELVEFFDRQERTMWQMELANTLFEKADLRPGMRILDAGCGAGWLLLSWVHRIPIDAVGIDNSGPMIERAQFNALQEQRRAHFEVADMRHLNWPNGSFDRIVSNFVFFLFDSPASTVAEVWRVLKPGGRFLMFNPGAACLQDHMDSYAEQRGWQAFDRDSFLQWGDVVSRRRRLTPEDIESWWQGTAAVFSHQTLWDGIGILTEAVKV</sequence>
<evidence type="ECO:0000259" key="1">
    <source>
        <dbReference type="Pfam" id="PF08241"/>
    </source>
</evidence>
<dbReference type="AlphaFoldDB" id="A0A2T2X965"/>
<dbReference type="Pfam" id="PF08241">
    <property type="entry name" value="Methyltransf_11"/>
    <property type="match status" value="1"/>
</dbReference>
<dbReference type="CDD" id="cd02440">
    <property type="entry name" value="AdoMet_MTases"/>
    <property type="match status" value="1"/>
</dbReference>
<dbReference type="EMBL" id="PXYW01000070">
    <property type="protein sequence ID" value="PSR31054.1"/>
    <property type="molecule type" value="Genomic_DNA"/>
</dbReference>
<dbReference type="InterPro" id="IPR029063">
    <property type="entry name" value="SAM-dependent_MTases_sf"/>
</dbReference>
<organism evidence="2 3">
    <name type="scientific">Sulfobacillus benefaciens</name>
    <dbReference type="NCBI Taxonomy" id="453960"/>
    <lineage>
        <taxon>Bacteria</taxon>
        <taxon>Bacillati</taxon>
        <taxon>Bacillota</taxon>
        <taxon>Clostridia</taxon>
        <taxon>Eubacteriales</taxon>
        <taxon>Clostridiales Family XVII. Incertae Sedis</taxon>
        <taxon>Sulfobacillus</taxon>
    </lineage>
</organism>
<feature type="domain" description="Methyltransferase type 11" evidence="1">
    <location>
        <begin position="40"/>
        <end position="135"/>
    </location>
</feature>
<proteinExistence type="predicted"/>
<accession>A0A2T2X965</accession>
<dbReference type="InterPro" id="IPR013216">
    <property type="entry name" value="Methyltransf_11"/>
</dbReference>
<gene>
    <name evidence="2" type="ORF">C7B46_17325</name>
</gene>
<evidence type="ECO:0000313" key="3">
    <source>
        <dbReference type="Proteomes" id="UP000242972"/>
    </source>
</evidence>
<dbReference type="PANTHER" id="PTHR42912:SF93">
    <property type="entry name" value="N6-ADENOSINE-METHYLTRANSFERASE TMT1A"/>
    <property type="match status" value="1"/>
</dbReference>
<dbReference type="GO" id="GO:0008757">
    <property type="term" value="F:S-adenosylmethionine-dependent methyltransferase activity"/>
    <property type="evidence" value="ECO:0007669"/>
    <property type="project" value="InterPro"/>
</dbReference>
<dbReference type="PANTHER" id="PTHR42912">
    <property type="entry name" value="METHYLTRANSFERASE"/>
    <property type="match status" value="1"/>
</dbReference>
<dbReference type="InterPro" id="IPR050508">
    <property type="entry name" value="Methyltransf_Superfamily"/>
</dbReference>
<evidence type="ECO:0000313" key="2">
    <source>
        <dbReference type="EMBL" id="PSR31054.1"/>
    </source>
</evidence>
<dbReference type="Gene3D" id="3.40.50.150">
    <property type="entry name" value="Vaccinia Virus protein VP39"/>
    <property type="match status" value="1"/>
</dbReference>
<comment type="caution">
    <text evidence="2">The sequence shown here is derived from an EMBL/GenBank/DDBJ whole genome shotgun (WGS) entry which is preliminary data.</text>
</comment>
<dbReference type="Proteomes" id="UP000242972">
    <property type="component" value="Unassembled WGS sequence"/>
</dbReference>